<comment type="caution">
    <text evidence="1">The sequence shown here is derived from an EMBL/GenBank/DDBJ whole genome shotgun (WGS) entry which is preliminary data.</text>
</comment>
<dbReference type="EMBL" id="SHKW01000001">
    <property type="protein sequence ID" value="RZU41534.1"/>
    <property type="molecule type" value="Genomic_DNA"/>
</dbReference>
<keyword evidence="2" id="KW-1185">Reference proteome</keyword>
<dbReference type="RefSeq" id="WP_130419437.1">
    <property type="nucleotide sequence ID" value="NZ_SHKW01000001.1"/>
</dbReference>
<evidence type="ECO:0000313" key="2">
    <source>
        <dbReference type="Proteomes" id="UP000292958"/>
    </source>
</evidence>
<accession>A0A4Q7YVY1</accession>
<dbReference type="AlphaFoldDB" id="A0A4Q7YVY1"/>
<reference evidence="1 2" key="1">
    <citation type="submission" date="2019-02" db="EMBL/GenBank/DDBJ databases">
        <title>Genomic Encyclopedia of Archaeal and Bacterial Type Strains, Phase II (KMG-II): from individual species to whole genera.</title>
        <authorList>
            <person name="Goeker M."/>
        </authorList>
    </citation>
    <scope>NUCLEOTIDE SEQUENCE [LARGE SCALE GENOMIC DNA]</scope>
    <source>
        <strain evidence="1 2">DSM 18101</strain>
    </source>
</reference>
<proteinExistence type="predicted"/>
<dbReference type="Proteomes" id="UP000292958">
    <property type="component" value="Unassembled WGS sequence"/>
</dbReference>
<organism evidence="1 2">
    <name type="scientific">Edaphobacter modestus</name>
    <dbReference type="NCBI Taxonomy" id="388466"/>
    <lineage>
        <taxon>Bacteria</taxon>
        <taxon>Pseudomonadati</taxon>
        <taxon>Acidobacteriota</taxon>
        <taxon>Terriglobia</taxon>
        <taxon>Terriglobales</taxon>
        <taxon>Acidobacteriaceae</taxon>
        <taxon>Edaphobacter</taxon>
    </lineage>
</organism>
<dbReference type="OrthoDB" id="109037at2"/>
<sequence>MIKDKRRMWLTAALAIAAFAGEDRASAQGCVAAHSNQRSMDELVRSLDGGTKYGWSIHNLTVDIGYRMFNSNKYFIGDEEIARPNAIRNHQNIFDMGVEYRFTPQWSFIADVPVFDGSRNQLYPPTGVFQVSGIGDITLGAQRWIFRPPTEFGGDVAVSASVKIPTGINNATGSALYKGQVVKATADQSMQPGDGGWGLMLATQGYKSMWTRADLYGQAQYLFNPRDTNGVLTFRSQPGQSVMSVTDQYLYRLGVSQGVPKLRGVALSLGVRGEGVPVRDLLGASNGFRRPGSVISLDPGLMVNVRRTTLSVNGPWALRRDRPPSVPELANNTKNGDAFFADYTVLVGLSHHF</sequence>
<name>A0A4Q7YVY1_9BACT</name>
<gene>
    <name evidence="1" type="ORF">BDD14_3058</name>
</gene>
<evidence type="ECO:0000313" key="1">
    <source>
        <dbReference type="EMBL" id="RZU41534.1"/>
    </source>
</evidence>
<protein>
    <submittedName>
        <fullName evidence="1">Uncharacterized protein</fullName>
    </submittedName>
</protein>